<dbReference type="CDD" id="cd18990">
    <property type="entry name" value="LGIC_ECD_GABAAR"/>
    <property type="match status" value="1"/>
</dbReference>
<feature type="transmembrane region" description="Helical" evidence="11">
    <location>
        <begin position="296"/>
        <end position="318"/>
    </location>
</feature>
<evidence type="ECO:0000259" key="13">
    <source>
        <dbReference type="Pfam" id="PF02932"/>
    </source>
</evidence>
<dbReference type="Gene3D" id="2.70.170.10">
    <property type="entry name" value="Neurotransmitter-gated ion-channel ligand-binding domain"/>
    <property type="match status" value="1"/>
</dbReference>
<dbReference type="Gene3D" id="1.20.58.390">
    <property type="entry name" value="Neurotransmitter-gated ion-channel transmembrane domain"/>
    <property type="match status" value="1"/>
</dbReference>
<evidence type="ECO:0000256" key="7">
    <source>
        <dbReference type="ARBA" id="ARBA00022989"/>
    </source>
</evidence>
<dbReference type="PROSITE" id="PS00236">
    <property type="entry name" value="NEUROTR_ION_CHANNEL"/>
    <property type="match status" value="1"/>
</dbReference>
<evidence type="ECO:0000256" key="9">
    <source>
        <dbReference type="ARBA" id="ARBA00023136"/>
    </source>
</evidence>
<feature type="transmembrane region" description="Helical" evidence="11">
    <location>
        <begin position="264"/>
        <end position="284"/>
    </location>
</feature>
<protein>
    <submittedName>
        <fullName evidence="15">Glycine receptor subunit alphaZ1-like</fullName>
    </submittedName>
</protein>
<evidence type="ECO:0000256" key="4">
    <source>
        <dbReference type="ARBA" id="ARBA00022475"/>
    </source>
</evidence>
<keyword evidence="5 11" id="KW-0812">Transmembrane</keyword>
<dbReference type="PRINTS" id="PR00253">
    <property type="entry name" value="GABAARECEPTR"/>
</dbReference>
<dbReference type="InterPro" id="IPR006202">
    <property type="entry name" value="Neur_chan_lig-bd"/>
</dbReference>
<reference evidence="15" key="1">
    <citation type="submission" date="2025-08" db="UniProtKB">
        <authorList>
            <consortium name="RefSeq"/>
        </authorList>
    </citation>
    <scope>IDENTIFICATION</scope>
    <source>
        <tissue evidence="15">Testes</tissue>
    </source>
</reference>
<gene>
    <name evidence="15" type="primary">LOC102804758</name>
</gene>
<keyword evidence="9 11" id="KW-0472">Membrane</keyword>
<keyword evidence="4" id="KW-1003">Cell membrane</keyword>
<evidence type="ECO:0000256" key="1">
    <source>
        <dbReference type="ARBA" id="ARBA00004141"/>
    </source>
</evidence>
<dbReference type="CDD" id="cd19049">
    <property type="entry name" value="LGIC_TM_anion"/>
    <property type="match status" value="1"/>
</dbReference>
<keyword evidence="6" id="KW-0732">Signal</keyword>
<organism evidence="14 15">
    <name type="scientific">Saccoglossus kowalevskii</name>
    <name type="common">Acorn worm</name>
    <dbReference type="NCBI Taxonomy" id="10224"/>
    <lineage>
        <taxon>Eukaryota</taxon>
        <taxon>Metazoa</taxon>
        <taxon>Hemichordata</taxon>
        <taxon>Enteropneusta</taxon>
        <taxon>Harrimaniidae</taxon>
        <taxon>Saccoglossus</taxon>
    </lineage>
</organism>
<evidence type="ECO:0000313" key="15">
    <source>
        <dbReference type="RefSeq" id="XP_006812443.1"/>
    </source>
</evidence>
<evidence type="ECO:0000259" key="12">
    <source>
        <dbReference type="Pfam" id="PF02931"/>
    </source>
</evidence>
<accession>A0ABM0LXF2</accession>
<evidence type="ECO:0000256" key="2">
    <source>
        <dbReference type="ARBA" id="ARBA00004236"/>
    </source>
</evidence>
<feature type="domain" description="Neurotransmitter-gated ion-channel ligand-binding" evidence="12">
    <location>
        <begin position="32"/>
        <end position="229"/>
    </location>
</feature>
<evidence type="ECO:0000256" key="3">
    <source>
        <dbReference type="ARBA" id="ARBA00022448"/>
    </source>
</evidence>
<evidence type="ECO:0000256" key="5">
    <source>
        <dbReference type="ARBA" id="ARBA00022692"/>
    </source>
</evidence>
<dbReference type="InterPro" id="IPR036719">
    <property type="entry name" value="Neuro-gated_channel_TM_sf"/>
</dbReference>
<dbReference type="PRINTS" id="PR00252">
    <property type="entry name" value="NRIONCHANNEL"/>
</dbReference>
<evidence type="ECO:0000256" key="11">
    <source>
        <dbReference type="RuleBase" id="RU000687"/>
    </source>
</evidence>
<dbReference type="SUPFAM" id="SSF63712">
    <property type="entry name" value="Nicotinic receptor ligand binding domain-like"/>
    <property type="match status" value="1"/>
</dbReference>
<feature type="transmembrane region" description="Helical" evidence="11">
    <location>
        <begin position="387"/>
        <end position="407"/>
    </location>
</feature>
<proteinExistence type="inferred from homology"/>
<evidence type="ECO:0000256" key="10">
    <source>
        <dbReference type="ARBA" id="ARBA00023303"/>
    </source>
</evidence>
<dbReference type="PANTHER" id="PTHR18945">
    <property type="entry name" value="NEUROTRANSMITTER GATED ION CHANNEL"/>
    <property type="match status" value="1"/>
</dbReference>
<keyword evidence="14" id="KW-1185">Reference proteome</keyword>
<dbReference type="Pfam" id="PF02931">
    <property type="entry name" value="Neur_chan_LBD"/>
    <property type="match status" value="1"/>
</dbReference>
<feature type="domain" description="Neurotransmitter-gated ion-channel transmembrane" evidence="13">
    <location>
        <begin position="239"/>
        <end position="329"/>
    </location>
</feature>
<dbReference type="RefSeq" id="XP_006812443.1">
    <property type="nucleotide sequence ID" value="XM_006812380.1"/>
</dbReference>
<comment type="similarity">
    <text evidence="11">Belongs to the ligand-gated ion channel (TC 1.A.9) family.</text>
</comment>
<dbReference type="InterPro" id="IPR006028">
    <property type="entry name" value="GABAA/Glycine_rcpt"/>
</dbReference>
<dbReference type="SUPFAM" id="SSF90112">
    <property type="entry name" value="Neurotransmitter-gated ion-channel transmembrane pore"/>
    <property type="match status" value="1"/>
</dbReference>
<evidence type="ECO:0000256" key="6">
    <source>
        <dbReference type="ARBA" id="ARBA00022729"/>
    </source>
</evidence>
<evidence type="ECO:0000313" key="14">
    <source>
        <dbReference type="Proteomes" id="UP000694865"/>
    </source>
</evidence>
<dbReference type="Proteomes" id="UP000694865">
    <property type="component" value="Unplaced"/>
</dbReference>
<dbReference type="InterPro" id="IPR036734">
    <property type="entry name" value="Neur_chan_lig-bd_sf"/>
</dbReference>
<keyword evidence="10 11" id="KW-0407">Ion channel</keyword>
<dbReference type="Pfam" id="PF02932">
    <property type="entry name" value="Neur_chan_memb"/>
    <property type="match status" value="1"/>
</dbReference>
<sequence length="413" mass="47693">MRVSLIGQKCTSICCFCSFYRYADILYDIINDENYDNQMRPSAGGPPVNVSVSLFITSIHSLSEISMDFGATLFLSLYWLDPRFIFNGTEPIALRSGSELLDKLWTPDLYFVNVKEGQVHKVTIINRHIRVSPNGTILYDMRVSVILICNLYLHHYPMDKQTCRIEIESFGYTTSDVRLLWDKNFPADIQEDLVMPEFSMSYPAVNSTVVHYPQLGDYDQLYCSFSLHRELIYYVLEHYVPSTLMVIVSWVSFWLNVEATPARAGLGITTALTLATLSSSARAHMAKVSYTKAIDIWMLVCSLFVFAALVEFALASYFHKKIHSERYAKQRDDVSNGNSWIELQERASLRRRTGEKLANLEGKPTSVHIKTTQPSDFKRISKTIDKYSRFFFPFIFTLFNVIYWPYYLHGYYN</sequence>
<dbReference type="GeneID" id="102804758"/>
<feature type="transmembrane region" description="Helical" evidence="11">
    <location>
        <begin position="231"/>
        <end position="257"/>
    </location>
</feature>
<dbReference type="InterPro" id="IPR006029">
    <property type="entry name" value="Neurotrans-gated_channel_TM"/>
</dbReference>
<comment type="subcellular location">
    <subcellularLocation>
        <location evidence="2">Cell membrane</location>
    </subcellularLocation>
    <subcellularLocation>
        <location evidence="1">Membrane</location>
        <topology evidence="1">Multi-pass membrane protein</topology>
    </subcellularLocation>
</comment>
<name>A0ABM0LXF2_SACKO</name>
<dbReference type="InterPro" id="IPR038050">
    <property type="entry name" value="Neuro_actylchol_rec"/>
</dbReference>
<keyword evidence="3 11" id="KW-0813">Transport</keyword>
<keyword evidence="7 11" id="KW-1133">Transmembrane helix</keyword>
<keyword evidence="8 11" id="KW-0406">Ion transport</keyword>
<evidence type="ECO:0000256" key="8">
    <source>
        <dbReference type="ARBA" id="ARBA00023065"/>
    </source>
</evidence>
<dbReference type="InterPro" id="IPR006201">
    <property type="entry name" value="Neur_channel"/>
</dbReference>
<dbReference type="InterPro" id="IPR018000">
    <property type="entry name" value="Neurotransmitter_ion_chnl_CS"/>
</dbReference>
<dbReference type="NCBIfam" id="TIGR00860">
    <property type="entry name" value="LIC"/>
    <property type="match status" value="1"/>
</dbReference>